<dbReference type="AlphaFoldDB" id="A0A076LMN6"/>
<sequence length="39" mass="4497">MRITISCDNETVLYKLSKARALSRLRGLLTEITIFIMLL</sequence>
<dbReference type="EMBL" id="CP006664">
    <property type="protein sequence ID" value="AIJ06974.1"/>
    <property type="molecule type" value="Genomic_DNA"/>
</dbReference>
<dbReference type="KEGG" id="ete:ETEE_0496"/>
<evidence type="ECO:0000313" key="2">
    <source>
        <dbReference type="Proteomes" id="UP000028681"/>
    </source>
</evidence>
<dbReference type="HOGENOM" id="CLU_3308807_0_0_6"/>
<organism evidence="1 2">
    <name type="scientific">Edwardsiella anguillarum ET080813</name>
    <dbReference type="NCBI Taxonomy" id="667120"/>
    <lineage>
        <taxon>Bacteria</taxon>
        <taxon>Pseudomonadati</taxon>
        <taxon>Pseudomonadota</taxon>
        <taxon>Gammaproteobacteria</taxon>
        <taxon>Enterobacterales</taxon>
        <taxon>Hafniaceae</taxon>
        <taxon>Edwardsiella</taxon>
    </lineage>
</organism>
<proteinExistence type="predicted"/>
<accession>A0A076LMN6</accession>
<evidence type="ECO:0000313" key="1">
    <source>
        <dbReference type="EMBL" id="AIJ06974.1"/>
    </source>
</evidence>
<protein>
    <submittedName>
        <fullName evidence="1">Uncharacterized protein</fullName>
    </submittedName>
</protein>
<dbReference type="Proteomes" id="UP000028681">
    <property type="component" value="Chromosome"/>
</dbReference>
<reference evidence="1 2" key="1">
    <citation type="journal article" date="2012" name="PLoS ONE">
        <title>Edwardsiella comparative phylogenomics reveal the new intra/inter-species taxonomic relationships, virulence evolution and niche adaptation mechanisms.</title>
        <authorList>
            <person name="Yang M."/>
            <person name="Lv Y."/>
            <person name="Xiao J."/>
            <person name="Wu H."/>
            <person name="Zheng H."/>
            <person name="Liu Q."/>
            <person name="Zhang Y."/>
            <person name="Wang Q."/>
        </authorList>
    </citation>
    <scope>NUCLEOTIDE SEQUENCE [LARGE SCALE GENOMIC DNA]</scope>
    <source>
        <strain evidence="2">080813</strain>
    </source>
</reference>
<name>A0A076LMN6_9GAMM</name>
<gene>
    <name evidence="1" type="ORF">ETEE_0496</name>
</gene>